<dbReference type="AlphaFoldDB" id="A0A0F9R4V2"/>
<name>A0A0F9R4V2_9ZZZZ</name>
<comment type="caution">
    <text evidence="1">The sequence shown here is derived from an EMBL/GenBank/DDBJ whole genome shotgun (WGS) entry which is preliminary data.</text>
</comment>
<evidence type="ECO:0000313" key="1">
    <source>
        <dbReference type="EMBL" id="KKN51625.1"/>
    </source>
</evidence>
<gene>
    <name evidence="1" type="ORF">LCGC14_0620790</name>
</gene>
<proteinExistence type="predicted"/>
<organism evidence="1">
    <name type="scientific">marine sediment metagenome</name>
    <dbReference type="NCBI Taxonomy" id="412755"/>
    <lineage>
        <taxon>unclassified sequences</taxon>
        <taxon>metagenomes</taxon>
        <taxon>ecological metagenomes</taxon>
    </lineage>
</organism>
<reference evidence="1" key="1">
    <citation type="journal article" date="2015" name="Nature">
        <title>Complex archaea that bridge the gap between prokaryotes and eukaryotes.</title>
        <authorList>
            <person name="Spang A."/>
            <person name="Saw J.H."/>
            <person name="Jorgensen S.L."/>
            <person name="Zaremba-Niedzwiedzka K."/>
            <person name="Martijn J."/>
            <person name="Lind A.E."/>
            <person name="van Eijk R."/>
            <person name="Schleper C."/>
            <person name="Guy L."/>
            <person name="Ettema T.J."/>
        </authorList>
    </citation>
    <scope>NUCLEOTIDE SEQUENCE</scope>
</reference>
<protein>
    <submittedName>
        <fullName evidence="1">Uncharacterized protein</fullName>
    </submittedName>
</protein>
<dbReference type="EMBL" id="LAZR01001055">
    <property type="protein sequence ID" value="KKN51625.1"/>
    <property type="molecule type" value="Genomic_DNA"/>
</dbReference>
<accession>A0A0F9R4V2</accession>
<sequence length="116" mass="13119">MSENIPGGFKEYWWVPLSIWVEPGVRSHDIIDGVNYPIIPRWVDIYYFSDIIGAQLISTHDVVTGKGECTGISGFEPGPATFIVNQLGFINKDFKPNHPNTYPGEFWPVEIISIHQ</sequence>